<dbReference type="Pfam" id="PF14972">
    <property type="entry name" value="Mito_morph_reg"/>
    <property type="match status" value="1"/>
</dbReference>
<evidence type="ECO:0000256" key="4">
    <source>
        <dbReference type="ARBA" id="ARBA00022692"/>
    </source>
</evidence>
<dbReference type="PANTHER" id="PTHR15099:SF2">
    <property type="entry name" value="TRANSMEMBRANE PROTEIN 11, MITOCHONDRIAL"/>
    <property type="match status" value="1"/>
</dbReference>
<reference evidence="9" key="1">
    <citation type="submission" date="2020-04" db="EMBL/GenBank/DDBJ databases">
        <authorList>
            <person name="Alioto T."/>
            <person name="Alioto T."/>
            <person name="Gomez Garrido J."/>
        </authorList>
    </citation>
    <scope>NUCLEOTIDE SEQUENCE</scope>
    <source>
        <strain evidence="9">A484AB</strain>
    </source>
</reference>
<dbReference type="EMBL" id="CACRXK020004937">
    <property type="protein sequence ID" value="CAB4004569.1"/>
    <property type="molecule type" value="Genomic_DNA"/>
</dbReference>
<evidence type="ECO:0000256" key="5">
    <source>
        <dbReference type="ARBA" id="ARBA00022792"/>
    </source>
</evidence>
<evidence type="ECO:0000256" key="1">
    <source>
        <dbReference type="ARBA" id="ARBA00002812"/>
    </source>
</evidence>
<comment type="caution">
    <text evidence="9">The sequence shown here is derived from an EMBL/GenBank/DDBJ whole genome shotgun (WGS) entry which is preliminary data.</text>
</comment>
<evidence type="ECO:0000256" key="2">
    <source>
        <dbReference type="ARBA" id="ARBA00004448"/>
    </source>
</evidence>
<keyword evidence="10" id="KW-1185">Reference proteome</keyword>
<protein>
    <submittedName>
        <fullName evidence="9">Transmembrane 11, mitochondrial isoform X2</fullName>
    </submittedName>
</protein>
<sequence>MKPCSFLFTFLGPKQITSFLYCESDSHASGCRTKSRRRLFGKQLLNMAANGEFDDSTASGQEPELEEISPLMESPDEECHVIHEADDPDLDENLTQELYDTELEFALNRQYLMIVIEPKVLGDQISKWIRVGNFIHKSSVLCSLGCLASPLFLPPNNRTIVSMTLGGTSLLLTALYDISWQFDPSCKYQVEYDSHNLVKVPLERLTSPSPIVLVYKNDKYRKILHNVGSFAVCIYMGYKAYQYWQ</sequence>
<evidence type="ECO:0000256" key="6">
    <source>
        <dbReference type="ARBA" id="ARBA00022989"/>
    </source>
</evidence>
<dbReference type="Proteomes" id="UP001152795">
    <property type="component" value="Unassembled WGS sequence"/>
</dbReference>
<dbReference type="GO" id="GO:0005743">
    <property type="term" value="C:mitochondrial inner membrane"/>
    <property type="evidence" value="ECO:0007669"/>
    <property type="project" value="UniProtKB-SubCell"/>
</dbReference>
<keyword evidence="5" id="KW-0999">Mitochondrion inner membrane</keyword>
<comment type="similarity">
    <text evidence="3">Belongs to the TMEM11 family.</text>
</comment>
<evidence type="ECO:0000256" key="3">
    <source>
        <dbReference type="ARBA" id="ARBA00006060"/>
    </source>
</evidence>
<gene>
    <name evidence="9" type="ORF">PACLA_8A025781</name>
</gene>
<dbReference type="InterPro" id="IPR026120">
    <property type="entry name" value="TMEM11"/>
</dbReference>
<comment type="function">
    <text evidence="1">Plays a role in mitochondrial morphogenesis.</text>
</comment>
<keyword evidence="4 9" id="KW-0812">Transmembrane</keyword>
<dbReference type="OrthoDB" id="9970856at2759"/>
<evidence type="ECO:0000256" key="7">
    <source>
        <dbReference type="ARBA" id="ARBA00023128"/>
    </source>
</evidence>
<comment type="subcellular location">
    <subcellularLocation>
        <location evidence="2">Mitochondrion inner membrane</location>
        <topology evidence="2">Multi-pass membrane protein</topology>
    </subcellularLocation>
</comment>
<evidence type="ECO:0000256" key="8">
    <source>
        <dbReference type="ARBA" id="ARBA00023136"/>
    </source>
</evidence>
<dbReference type="GO" id="GO:0007007">
    <property type="term" value="P:inner mitochondrial membrane organization"/>
    <property type="evidence" value="ECO:0007669"/>
    <property type="project" value="TreeGrafter"/>
</dbReference>
<evidence type="ECO:0000313" key="9">
    <source>
        <dbReference type="EMBL" id="CAB4004569.1"/>
    </source>
</evidence>
<accession>A0A7D9E8P8</accession>
<keyword evidence="8" id="KW-0472">Membrane</keyword>
<name>A0A7D9E8P8_PARCT</name>
<dbReference type="PANTHER" id="PTHR15099">
    <property type="entry name" value="PROTEIN PM1"/>
    <property type="match status" value="1"/>
</dbReference>
<keyword evidence="7" id="KW-0496">Mitochondrion</keyword>
<dbReference type="AlphaFoldDB" id="A0A7D9E8P8"/>
<organism evidence="9 10">
    <name type="scientific">Paramuricea clavata</name>
    <name type="common">Red gorgonian</name>
    <name type="synonym">Violescent sea-whip</name>
    <dbReference type="NCBI Taxonomy" id="317549"/>
    <lineage>
        <taxon>Eukaryota</taxon>
        <taxon>Metazoa</taxon>
        <taxon>Cnidaria</taxon>
        <taxon>Anthozoa</taxon>
        <taxon>Octocorallia</taxon>
        <taxon>Malacalcyonacea</taxon>
        <taxon>Plexauridae</taxon>
        <taxon>Paramuricea</taxon>
    </lineage>
</organism>
<evidence type="ECO:0000313" key="10">
    <source>
        <dbReference type="Proteomes" id="UP001152795"/>
    </source>
</evidence>
<keyword evidence="6" id="KW-1133">Transmembrane helix</keyword>
<proteinExistence type="inferred from homology"/>